<dbReference type="AlphaFoldDB" id="A0AB36SCB3"/>
<comment type="caution">
    <text evidence="1">The sequence shown here is derived from an EMBL/GenBank/DDBJ whole genome shotgun (WGS) entry which is preliminary data.</text>
</comment>
<evidence type="ECO:0000313" key="2">
    <source>
        <dbReference type="Proteomes" id="UP000220669"/>
    </source>
</evidence>
<proteinExistence type="predicted"/>
<name>A0AB36SCB3_9ENTE</name>
<gene>
    <name evidence="1" type="ORF">CRM96_11020</name>
</gene>
<organism evidence="1 2">
    <name type="scientific">Enterococcus durans</name>
    <dbReference type="NCBI Taxonomy" id="53345"/>
    <lineage>
        <taxon>Bacteria</taxon>
        <taxon>Bacillati</taxon>
        <taxon>Bacillota</taxon>
        <taxon>Bacilli</taxon>
        <taxon>Lactobacillales</taxon>
        <taxon>Enterococcaceae</taxon>
        <taxon>Enterococcus</taxon>
    </lineage>
</organism>
<evidence type="ECO:0000313" key="1">
    <source>
        <dbReference type="EMBL" id="PEH46543.1"/>
    </source>
</evidence>
<dbReference type="EMBL" id="PDEB01000004">
    <property type="protein sequence ID" value="PEH46543.1"/>
    <property type="molecule type" value="Genomic_DNA"/>
</dbReference>
<reference evidence="1 2" key="1">
    <citation type="submission" date="2017-09" db="EMBL/GenBank/DDBJ databases">
        <title>FDA dAtabase for Regulatory Grade micrObial Sequences (FDA-ARGOS): Supporting development and validation of Infectious Disease Dx tests.</title>
        <authorList>
            <person name="Minogue T."/>
            <person name="Wolcott M."/>
            <person name="Wasieloski L."/>
            <person name="Aguilar W."/>
            <person name="Moore D."/>
            <person name="Tallon L.J."/>
            <person name="Sadzewicz L."/>
            <person name="Ott S."/>
            <person name="Zhao X."/>
            <person name="Nagaraj S."/>
            <person name="Vavikolanu K."/>
            <person name="Aluvathingal J."/>
            <person name="Nadendla S."/>
            <person name="Sichtig H."/>
        </authorList>
    </citation>
    <scope>NUCLEOTIDE SEQUENCE [LARGE SCALE GENOMIC DNA]</scope>
    <source>
        <strain evidence="1 2">FDAARGOS_396</strain>
    </source>
</reference>
<accession>A0AB36SCB3</accession>
<dbReference type="Proteomes" id="UP000220669">
    <property type="component" value="Unassembled WGS sequence"/>
</dbReference>
<protein>
    <submittedName>
        <fullName evidence="1">Uncharacterized protein</fullName>
    </submittedName>
</protein>
<sequence>MSAYFRRSCFCSHRLFVFKEWDKSVSYFCPTLILFLMA</sequence>